<evidence type="ECO:0000313" key="10">
    <source>
        <dbReference type="EMBL" id="TKB49840.1"/>
    </source>
</evidence>
<feature type="domain" description="Major facilitator superfamily associated" evidence="9">
    <location>
        <begin position="13"/>
        <end position="356"/>
    </location>
</feature>
<evidence type="ECO:0000256" key="8">
    <source>
        <dbReference type="SAM" id="Phobius"/>
    </source>
</evidence>
<proteinExistence type="predicted"/>
<feature type="transmembrane region" description="Helical" evidence="8">
    <location>
        <begin position="237"/>
        <end position="257"/>
    </location>
</feature>
<dbReference type="Gene3D" id="1.20.1250.20">
    <property type="entry name" value="MFS general substrate transporter like domains"/>
    <property type="match status" value="2"/>
</dbReference>
<feature type="transmembrane region" description="Helical" evidence="8">
    <location>
        <begin position="45"/>
        <end position="64"/>
    </location>
</feature>
<reference evidence="10 11" key="1">
    <citation type="submission" date="2019-04" db="EMBL/GenBank/DDBJ databases">
        <authorList>
            <person name="Hwang J.C."/>
        </authorList>
    </citation>
    <scope>NUCLEOTIDE SEQUENCE [LARGE SCALE GENOMIC DNA]</scope>
    <source>
        <strain evidence="10 11">IMCC35001</strain>
    </source>
</reference>
<keyword evidence="4" id="KW-0997">Cell inner membrane</keyword>
<feature type="transmembrane region" description="Helical" evidence="8">
    <location>
        <begin position="76"/>
        <end position="98"/>
    </location>
</feature>
<feature type="transmembrane region" description="Helical" evidence="8">
    <location>
        <begin position="12"/>
        <end position="33"/>
    </location>
</feature>
<dbReference type="GO" id="GO:0005886">
    <property type="term" value="C:plasma membrane"/>
    <property type="evidence" value="ECO:0007669"/>
    <property type="project" value="UniProtKB-SubCell"/>
</dbReference>
<evidence type="ECO:0000256" key="1">
    <source>
        <dbReference type="ARBA" id="ARBA00004429"/>
    </source>
</evidence>
<sequence>MTNRFWQPQRQLLAANYLFYFAVQGLTVPFMGIYLDLRGFDAPQIGTLMAAQMATAMVSPYLWASLADASGRRAGIAKLGLALALTGFAGLLFAQGMLATGAALMAFSFSWSGILAQLEVLTLSSLKPRTELYSKVRSWGSVGYLAMVIAAGWAFDQWDAGLLPWIGVGLLATMLWFTLALDNGDESHGTRSTGSWLGIRWSRVALYLLFAFSLNASHGAYYGFYVLYLQTLGISESVAGLLVASGVLAEVGLFALMPRLLRRVALDRLMIVCALLALLRWLVTAQVSSPLGQLPAQMLHAASFALAHACAMQFIHHEFAPGIQGRMQALYGSLAFSGGGALGIYFSGQLWADQPGRIWQLAMALAAVSLVAALLSRGLGYNRRVAQQAGEPPGRCADAA</sequence>
<accession>A0A4U1BFX1</accession>
<dbReference type="InterPro" id="IPR036259">
    <property type="entry name" value="MFS_trans_sf"/>
</dbReference>
<dbReference type="AlphaFoldDB" id="A0A4U1BFX1"/>
<organism evidence="10 11">
    <name type="scientific">Ferrimonas sediminicola</name>
    <dbReference type="NCBI Taxonomy" id="2569538"/>
    <lineage>
        <taxon>Bacteria</taxon>
        <taxon>Pseudomonadati</taxon>
        <taxon>Pseudomonadota</taxon>
        <taxon>Gammaproteobacteria</taxon>
        <taxon>Alteromonadales</taxon>
        <taxon>Ferrimonadaceae</taxon>
        <taxon>Ferrimonas</taxon>
    </lineage>
</organism>
<dbReference type="PIRSF" id="PIRSF004925">
    <property type="entry name" value="HcaT"/>
    <property type="match status" value="1"/>
</dbReference>
<keyword evidence="3" id="KW-1003">Cell membrane</keyword>
<dbReference type="OrthoDB" id="9150135at2"/>
<feature type="transmembrane region" description="Helical" evidence="8">
    <location>
        <begin position="294"/>
        <end position="315"/>
    </location>
</feature>
<dbReference type="InterPro" id="IPR026032">
    <property type="entry name" value="HcaT-like"/>
</dbReference>
<keyword evidence="2" id="KW-0813">Transport</keyword>
<evidence type="ECO:0000256" key="5">
    <source>
        <dbReference type="ARBA" id="ARBA00022692"/>
    </source>
</evidence>
<dbReference type="RefSeq" id="WP_136852390.1">
    <property type="nucleotide sequence ID" value="NZ_SWCI01000003.1"/>
</dbReference>
<feature type="transmembrane region" description="Helical" evidence="8">
    <location>
        <begin position="204"/>
        <end position="225"/>
    </location>
</feature>
<dbReference type="EMBL" id="SWCI01000003">
    <property type="protein sequence ID" value="TKB49840.1"/>
    <property type="molecule type" value="Genomic_DNA"/>
</dbReference>
<dbReference type="PANTHER" id="PTHR23522">
    <property type="entry name" value="BLL5896 PROTEIN"/>
    <property type="match status" value="1"/>
</dbReference>
<evidence type="ECO:0000313" key="11">
    <source>
        <dbReference type="Proteomes" id="UP000305674"/>
    </source>
</evidence>
<comment type="subcellular location">
    <subcellularLocation>
        <location evidence="1">Cell inner membrane</location>
        <topology evidence="1">Multi-pass membrane protein</topology>
    </subcellularLocation>
</comment>
<evidence type="ECO:0000256" key="7">
    <source>
        <dbReference type="ARBA" id="ARBA00023136"/>
    </source>
</evidence>
<keyword evidence="7 8" id="KW-0472">Membrane</keyword>
<gene>
    <name evidence="10" type="ORF">FCL40_06695</name>
</gene>
<dbReference type="SUPFAM" id="SSF103473">
    <property type="entry name" value="MFS general substrate transporter"/>
    <property type="match status" value="1"/>
</dbReference>
<feature type="transmembrane region" description="Helical" evidence="8">
    <location>
        <begin position="327"/>
        <end position="346"/>
    </location>
</feature>
<feature type="transmembrane region" description="Helical" evidence="8">
    <location>
        <begin position="136"/>
        <end position="155"/>
    </location>
</feature>
<dbReference type="Pfam" id="PF12832">
    <property type="entry name" value="MFS_1_like"/>
    <property type="match status" value="1"/>
</dbReference>
<evidence type="ECO:0000256" key="3">
    <source>
        <dbReference type="ARBA" id="ARBA00022475"/>
    </source>
</evidence>
<keyword evidence="11" id="KW-1185">Reference proteome</keyword>
<name>A0A4U1BFX1_9GAMM</name>
<evidence type="ECO:0000256" key="2">
    <source>
        <dbReference type="ARBA" id="ARBA00022448"/>
    </source>
</evidence>
<dbReference type="InterPro" id="IPR024989">
    <property type="entry name" value="MFS_assoc_dom"/>
</dbReference>
<feature type="transmembrane region" description="Helical" evidence="8">
    <location>
        <begin position="104"/>
        <end position="124"/>
    </location>
</feature>
<feature type="transmembrane region" description="Helical" evidence="8">
    <location>
        <begin position="161"/>
        <end position="183"/>
    </location>
</feature>
<evidence type="ECO:0000256" key="6">
    <source>
        <dbReference type="ARBA" id="ARBA00022989"/>
    </source>
</evidence>
<protein>
    <submittedName>
        <fullName evidence="10">MFS transporter</fullName>
    </submittedName>
</protein>
<dbReference type="GO" id="GO:0015528">
    <property type="term" value="F:lactose:proton symporter activity"/>
    <property type="evidence" value="ECO:0007669"/>
    <property type="project" value="TreeGrafter"/>
</dbReference>
<evidence type="ECO:0000259" key="9">
    <source>
        <dbReference type="Pfam" id="PF12832"/>
    </source>
</evidence>
<evidence type="ECO:0000256" key="4">
    <source>
        <dbReference type="ARBA" id="ARBA00022519"/>
    </source>
</evidence>
<dbReference type="GO" id="GO:0030395">
    <property type="term" value="F:lactose binding"/>
    <property type="evidence" value="ECO:0007669"/>
    <property type="project" value="TreeGrafter"/>
</dbReference>
<feature type="transmembrane region" description="Helical" evidence="8">
    <location>
        <begin position="358"/>
        <end position="375"/>
    </location>
</feature>
<keyword evidence="5 8" id="KW-0812">Transmembrane</keyword>
<dbReference type="Proteomes" id="UP000305674">
    <property type="component" value="Unassembled WGS sequence"/>
</dbReference>
<keyword evidence="6 8" id="KW-1133">Transmembrane helix</keyword>
<dbReference type="PANTHER" id="PTHR23522:SF10">
    <property type="entry name" value="3-PHENYLPROPIONIC ACID TRANSPORTER-RELATED"/>
    <property type="match status" value="1"/>
</dbReference>
<dbReference type="NCBIfam" id="NF037955">
    <property type="entry name" value="mfs"/>
    <property type="match status" value="1"/>
</dbReference>
<feature type="transmembrane region" description="Helical" evidence="8">
    <location>
        <begin position="269"/>
        <end position="288"/>
    </location>
</feature>
<comment type="caution">
    <text evidence="10">The sequence shown here is derived from an EMBL/GenBank/DDBJ whole genome shotgun (WGS) entry which is preliminary data.</text>
</comment>